<comment type="caution">
    <text evidence="5">The sequence shown here is derived from an EMBL/GenBank/DDBJ whole genome shotgun (WGS) entry which is preliminary data.</text>
</comment>
<evidence type="ECO:0000313" key="6">
    <source>
        <dbReference type="Proteomes" id="UP000239590"/>
    </source>
</evidence>
<reference evidence="6" key="1">
    <citation type="submission" date="2018-02" db="EMBL/GenBank/DDBJ databases">
        <title>Genome sequencing of Solimonas sp. HR-BB.</title>
        <authorList>
            <person name="Lee Y."/>
            <person name="Jeon C.O."/>
        </authorList>
    </citation>
    <scope>NUCLEOTIDE SEQUENCE [LARGE SCALE GENOMIC DNA]</scope>
    <source>
        <strain evidence="6">HR-U</strain>
    </source>
</reference>
<dbReference type="Pfam" id="PF00196">
    <property type="entry name" value="GerE"/>
    <property type="match status" value="1"/>
</dbReference>
<evidence type="ECO:0000256" key="2">
    <source>
        <dbReference type="ARBA" id="ARBA00023125"/>
    </source>
</evidence>
<keyword evidence="6" id="KW-1185">Reference proteome</keyword>
<dbReference type="AlphaFoldDB" id="A0A2S7IPT6"/>
<dbReference type="InterPro" id="IPR016032">
    <property type="entry name" value="Sig_transdc_resp-reg_C-effctor"/>
</dbReference>
<dbReference type="Proteomes" id="UP000239590">
    <property type="component" value="Unassembled WGS sequence"/>
</dbReference>
<dbReference type="OrthoDB" id="955168at2"/>
<organism evidence="5 6">
    <name type="scientific">Siphonobacter curvatus</name>
    <dbReference type="NCBI Taxonomy" id="2094562"/>
    <lineage>
        <taxon>Bacteria</taxon>
        <taxon>Pseudomonadati</taxon>
        <taxon>Bacteroidota</taxon>
        <taxon>Cytophagia</taxon>
        <taxon>Cytophagales</taxon>
        <taxon>Cytophagaceae</taxon>
        <taxon>Siphonobacter</taxon>
    </lineage>
</organism>
<evidence type="ECO:0000259" key="4">
    <source>
        <dbReference type="PROSITE" id="PS50043"/>
    </source>
</evidence>
<evidence type="ECO:0000256" key="1">
    <source>
        <dbReference type="ARBA" id="ARBA00023015"/>
    </source>
</evidence>
<proteinExistence type="predicted"/>
<keyword evidence="1" id="KW-0805">Transcription regulation</keyword>
<dbReference type="PROSITE" id="PS50043">
    <property type="entry name" value="HTH_LUXR_2"/>
    <property type="match status" value="1"/>
</dbReference>
<gene>
    <name evidence="5" type="ORF">C5O19_08835</name>
</gene>
<keyword evidence="2" id="KW-0238">DNA-binding</keyword>
<dbReference type="SMART" id="SM00421">
    <property type="entry name" value="HTH_LUXR"/>
    <property type="match status" value="1"/>
</dbReference>
<evidence type="ECO:0000313" key="5">
    <source>
        <dbReference type="EMBL" id="PQA59721.1"/>
    </source>
</evidence>
<evidence type="ECO:0000256" key="3">
    <source>
        <dbReference type="ARBA" id="ARBA00023163"/>
    </source>
</evidence>
<dbReference type="RefSeq" id="WP_104711432.1">
    <property type="nucleotide sequence ID" value="NZ_PTRA01000001.1"/>
</dbReference>
<dbReference type="Gene3D" id="1.10.10.10">
    <property type="entry name" value="Winged helix-like DNA-binding domain superfamily/Winged helix DNA-binding domain"/>
    <property type="match status" value="1"/>
</dbReference>
<dbReference type="SUPFAM" id="SSF46894">
    <property type="entry name" value="C-terminal effector domain of the bipartite response regulators"/>
    <property type="match status" value="1"/>
</dbReference>
<dbReference type="GO" id="GO:0006355">
    <property type="term" value="P:regulation of DNA-templated transcription"/>
    <property type="evidence" value="ECO:0007669"/>
    <property type="project" value="InterPro"/>
</dbReference>
<dbReference type="CDD" id="cd06170">
    <property type="entry name" value="LuxR_C_like"/>
    <property type="match status" value="1"/>
</dbReference>
<dbReference type="GO" id="GO:0003677">
    <property type="term" value="F:DNA binding"/>
    <property type="evidence" value="ECO:0007669"/>
    <property type="project" value="UniProtKB-KW"/>
</dbReference>
<dbReference type="InterPro" id="IPR036388">
    <property type="entry name" value="WH-like_DNA-bd_sf"/>
</dbReference>
<dbReference type="InterPro" id="IPR000792">
    <property type="entry name" value="Tscrpt_reg_LuxR_C"/>
</dbReference>
<dbReference type="PANTHER" id="PTHR44688">
    <property type="entry name" value="DNA-BINDING TRANSCRIPTIONAL ACTIVATOR DEVR_DOSR"/>
    <property type="match status" value="1"/>
</dbReference>
<dbReference type="PRINTS" id="PR00038">
    <property type="entry name" value="HTHLUXR"/>
</dbReference>
<dbReference type="PROSITE" id="PS00622">
    <property type="entry name" value="HTH_LUXR_1"/>
    <property type="match status" value="1"/>
</dbReference>
<feature type="domain" description="HTH luxR-type" evidence="4">
    <location>
        <begin position="144"/>
        <end position="209"/>
    </location>
</feature>
<protein>
    <recommendedName>
        <fullName evidence="4">HTH luxR-type domain-containing protein</fullName>
    </recommendedName>
</protein>
<dbReference type="PANTHER" id="PTHR44688:SF16">
    <property type="entry name" value="DNA-BINDING TRANSCRIPTIONAL ACTIVATOR DEVR_DOSR"/>
    <property type="match status" value="1"/>
</dbReference>
<name>A0A2S7IPT6_9BACT</name>
<dbReference type="EMBL" id="PTRA01000001">
    <property type="protein sequence ID" value="PQA59721.1"/>
    <property type="molecule type" value="Genomic_DNA"/>
</dbReference>
<accession>A0A2S7IPT6</accession>
<keyword evidence="3" id="KW-0804">Transcription</keyword>
<sequence>MNSCRLPLTIAYHLPALKAEQLSIINSLSDEYLLINLEDHHTPIHQAVSFLAPDFFLIQPPQLSLYQYTFGLLQQIRATPKLATKCIVFLSSEGNHQLFNSLDLSGLLPAIFSVQDLRSCLHQLQQGLRYASIPLTAVDNHPEMLNYLAKLTSREREVIGLIGWGESNQEIASKLSISVKTVENHKLRIVQKLSLQSTSKLRQIAIKILDRIS</sequence>